<comment type="caution">
    <text evidence="1">The sequence shown here is derived from an EMBL/GenBank/DDBJ whole genome shotgun (WGS) entry which is preliminary data.</text>
</comment>
<evidence type="ECO:0000313" key="2">
    <source>
        <dbReference type="Proteomes" id="UP001060085"/>
    </source>
</evidence>
<sequence length="263" mass="30145">MSTSCFLKMDYHQLPSAISLQDSIKALESDIHHANMLAASISRPNSDGCLQMKLDYNSLAPIVLFVLQWMDWSCKCLFPNCLNLFHIVVYKVTSDGKEVFTSYGRRATIRQFYAVILPWLQCLQDSSLLLHSDKNKGKGIKMLVRKRLEGGNKFVDGDNMDREEDECGICLEPCTRMVLPNCCHAMCINCYHDWSLRSASCPFCRGSLKRVNSGDLWVLTCDKDVEDQEYLLEEDVKRLQLYINSLPAHVPDALFLVYYDYLI</sequence>
<gene>
    <name evidence="1" type="ORF">M9H77_24317</name>
</gene>
<evidence type="ECO:0000313" key="1">
    <source>
        <dbReference type="EMBL" id="KAI5664994.1"/>
    </source>
</evidence>
<reference evidence="2" key="1">
    <citation type="journal article" date="2023" name="Nat. Plants">
        <title>Single-cell RNA sequencing provides a high-resolution roadmap for understanding the multicellular compartmentation of specialized metabolism.</title>
        <authorList>
            <person name="Sun S."/>
            <person name="Shen X."/>
            <person name="Li Y."/>
            <person name="Li Y."/>
            <person name="Wang S."/>
            <person name="Li R."/>
            <person name="Zhang H."/>
            <person name="Shen G."/>
            <person name="Guo B."/>
            <person name="Wei J."/>
            <person name="Xu J."/>
            <person name="St-Pierre B."/>
            <person name="Chen S."/>
            <person name="Sun C."/>
        </authorList>
    </citation>
    <scope>NUCLEOTIDE SEQUENCE [LARGE SCALE GENOMIC DNA]</scope>
</reference>
<name>A0ACC0AXY7_CATRO</name>
<protein>
    <submittedName>
        <fullName evidence="1">Uncharacterized protein</fullName>
    </submittedName>
</protein>
<organism evidence="1 2">
    <name type="scientific">Catharanthus roseus</name>
    <name type="common">Madagascar periwinkle</name>
    <name type="synonym">Vinca rosea</name>
    <dbReference type="NCBI Taxonomy" id="4058"/>
    <lineage>
        <taxon>Eukaryota</taxon>
        <taxon>Viridiplantae</taxon>
        <taxon>Streptophyta</taxon>
        <taxon>Embryophyta</taxon>
        <taxon>Tracheophyta</taxon>
        <taxon>Spermatophyta</taxon>
        <taxon>Magnoliopsida</taxon>
        <taxon>eudicotyledons</taxon>
        <taxon>Gunneridae</taxon>
        <taxon>Pentapetalae</taxon>
        <taxon>asterids</taxon>
        <taxon>lamiids</taxon>
        <taxon>Gentianales</taxon>
        <taxon>Apocynaceae</taxon>
        <taxon>Rauvolfioideae</taxon>
        <taxon>Vinceae</taxon>
        <taxon>Catharanthinae</taxon>
        <taxon>Catharanthus</taxon>
    </lineage>
</organism>
<keyword evidence="2" id="KW-1185">Reference proteome</keyword>
<proteinExistence type="predicted"/>
<dbReference type="EMBL" id="CM044705">
    <property type="protein sequence ID" value="KAI5664994.1"/>
    <property type="molecule type" value="Genomic_DNA"/>
</dbReference>
<accession>A0ACC0AXY7</accession>
<dbReference type="Proteomes" id="UP001060085">
    <property type="component" value="Linkage Group LG05"/>
</dbReference>